<dbReference type="AlphaFoldDB" id="A0A5N1IS64"/>
<evidence type="ECO:0000313" key="3">
    <source>
        <dbReference type="Proteomes" id="UP000326570"/>
    </source>
</evidence>
<dbReference type="Gene3D" id="3.10.450.50">
    <property type="match status" value="1"/>
</dbReference>
<dbReference type="RefSeq" id="WP_150904272.1">
    <property type="nucleotide sequence ID" value="NZ_VTWT01000006.1"/>
</dbReference>
<dbReference type="InterPro" id="IPR027843">
    <property type="entry name" value="DUF4440"/>
</dbReference>
<proteinExistence type="predicted"/>
<evidence type="ECO:0000259" key="1">
    <source>
        <dbReference type="Pfam" id="PF14534"/>
    </source>
</evidence>
<dbReference type="Proteomes" id="UP000326570">
    <property type="component" value="Unassembled WGS sequence"/>
</dbReference>
<dbReference type="SUPFAM" id="SSF54427">
    <property type="entry name" value="NTF2-like"/>
    <property type="match status" value="1"/>
</dbReference>
<dbReference type="Pfam" id="PF14534">
    <property type="entry name" value="DUF4440"/>
    <property type="match status" value="1"/>
</dbReference>
<keyword evidence="3" id="KW-1185">Reference proteome</keyword>
<accession>A0A5N1IS64</accession>
<sequence>MRYNFLCLVFAIFWLSGCISSRLQSQNAKTGTRTVLDQQVISWNKGDLNGYMQGYWKSDSLQFIGKNGVTYGWEKTLQNYQRAYPNPQAMGKLAFTVLHVNDINPTAAYVTGKWSLTRTIGNLEGYFTLLFRKIDNEWKIVADHSS</sequence>
<dbReference type="PROSITE" id="PS51257">
    <property type="entry name" value="PROKAR_LIPOPROTEIN"/>
    <property type="match status" value="1"/>
</dbReference>
<name>A0A5N1IS64_9BACT</name>
<dbReference type="EMBL" id="VTWT01000006">
    <property type="protein sequence ID" value="KAA9332860.1"/>
    <property type="molecule type" value="Genomic_DNA"/>
</dbReference>
<feature type="domain" description="DUF4440" evidence="1">
    <location>
        <begin position="41"/>
        <end position="140"/>
    </location>
</feature>
<reference evidence="2 3" key="1">
    <citation type="submission" date="2019-09" db="EMBL/GenBank/DDBJ databases">
        <title>Genome sequence of Adhaeribacter sp. M2.</title>
        <authorList>
            <person name="Srinivasan S."/>
        </authorList>
    </citation>
    <scope>NUCLEOTIDE SEQUENCE [LARGE SCALE GENOMIC DNA]</scope>
    <source>
        <strain evidence="2 3">M2</strain>
    </source>
</reference>
<protein>
    <submittedName>
        <fullName evidence="2">Nuclear transport factor 2 family protein</fullName>
    </submittedName>
</protein>
<comment type="caution">
    <text evidence="2">The sequence shown here is derived from an EMBL/GenBank/DDBJ whole genome shotgun (WGS) entry which is preliminary data.</text>
</comment>
<evidence type="ECO:0000313" key="2">
    <source>
        <dbReference type="EMBL" id="KAA9332860.1"/>
    </source>
</evidence>
<dbReference type="InterPro" id="IPR032710">
    <property type="entry name" value="NTF2-like_dom_sf"/>
</dbReference>
<gene>
    <name evidence="2" type="ORF">F0P94_12765</name>
</gene>
<organism evidence="2 3">
    <name type="scientific">Adhaeribacter soli</name>
    <dbReference type="NCBI Taxonomy" id="2607655"/>
    <lineage>
        <taxon>Bacteria</taxon>
        <taxon>Pseudomonadati</taxon>
        <taxon>Bacteroidota</taxon>
        <taxon>Cytophagia</taxon>
        <taxon>Cytophagales</taxon>
        <taxon>Hymenobacteraceae</taxon>
        <taxon>Adhaeribacter</taxon>
    </lineage>
</organism>